<evidence type="ECO:0000256" key="7">
    <source>
        <dbReference type="ARBA" id="ARBA00062000"/>
    </source>
</evidence>
<dbReference type="InterPro" id="IPR000851">
    <property type="entry name" value="Ribosomal_uS5"/>
</dbReference>
<reference evidence="12" key="2">
    <citation type="journal article" date="2019" name="Microbiol. Resour. Announc.">
        <title>Draft Genome Sequences of Type Strains of Gordonibacter faecihominis, Paraeggerthella hongkongensis, Parvibacter caecicola,Slackia equolifaciens, Slackia faecicanis, and Slackia isoflavoniconvertens.</title>
        <authorList>
            <person name="Danylec N."/>
            <person name="Stoll D.A."/>
            <person name="Dotsch A."/>
            <person name="Huch M."/>
        </authorList>
    </citation>
    <scope>NUCLEOTIDE SEQUENCE</scope>
    <source>
        <strain evidence="12">DSM 24851</strain>
    </source>
</reference>
<sequence length="179" mass="18846">MAPRKEEKNQSAVPELQERVVYINRVSKVVKGGRRFALTALVVVGDGNGRVGVGMGKSQEVPIAIKKGIEDAKKNMFTVPLTEGKTLPHEIMGEFGAGRVFLKPAAPGTGVIAGGPVRALMELAGVENVFGKSLGSDNAMNIVKAAAEGLKGLSSANEVAARRNMSVGEIYGWSEKKEA</sequence>
<evidence type="ECO:0000256" key="5">
    <source>
        <dbReference type="ARBA" id="ARBA00023274"/>
    </source>
</evidence>
<gene>
    <name evidence="8 11" type="primary">rpsE</name>
    <name evidence="12" type="ORF">DMP06_02700</name>
    <name evidence="11" type="ORF">K8U77_00375</name>
</gene>
<dbReference type="PANTHER" id="PTHR48277">
    <property type="entry name" value="MITOCHONDRIAL RIBOSOMAL PROTEIN S5"/>
    <property type="match status" value="1"/>
</dbReference>
<comment type="caution">
    <text evidence="12">The sequence shown here is derived from an EMBL/GenBank/DDBJ whole genome shotgun (WGS) entry which is preliminary data.</text>
</comment>
<dbReference type="HAMAP" id="MF_01307_B">
    <property type="entry name" value="Ribosomal_uS5_B"/>
    <property type="match status" value="1"/>
</dbReference>
<dbReference type="GO" id="GO:0003735">
    <property type="term" value="F:structural constituent of ribosome"/>
    <property type="evidence" value="ECO:0007669"/>
    <property type="project" value="UniProtKB-UniRule"/>
</dbReference>
<dbReference type="GO" id="GO:0006412">
    <property type="term" value="P:translation"/>
    <property type="evidence" value="ECO:0007669"/>
    <property type="project" value="UniProtKB-UniRule"/>
</dbReference>
<dbReference type="RefSeq" id="WP_123208198.1">
    <property type="nucleotide sequence ID" value="NZ_JBHTHO010000006.1"/>
</dbReference>
<dbReference type="Pfam" id="PF00333">
    <property type="entry name" value="Ribosomal_S5"/>
    <property type="match status" value="1"/>
</dbReference>
<reference evidence="13" key="1">
    <citation type="submission" date="2018-05" db="EMBL/GenBank/DDBJ databases">
        <title>Genome Sequencing of selected type strains of the family Eggerthellaceae.</title>
        <authorList>
            <person name="Danylec N."/>
            <person name="Stoll D.A."/>
            <person name="Doetsch A."/>
            <person name="Huch M."/>
        </authorList>
    </citation>
    <scope>NUCLEOTIDE SEQUENCE [LARGE SCALE GENOMIC DNA]</scope>
    <source>
        <strain evidence="13">DSM 24851</strain>
    </source>
</reference>
<dbReference type="InterPro" id="IPR005712">
    <property type="entry name" value="Ribosomal_uS5_bac-type"/>
</dbReference>
<dbReference type="PANTHER" id="PTHR48277:SF1">
    <property type="entry name" value="MITOCHONDRIAL RIBOSOMAL PROTEIN S5"/>
    <property type="match status" value="1"/>
</dbReference>
<dbReference type="GO" id="GO:0019843">
    <property type="term" value="F:rRNA binding"/>
    <property type="evidence" value="ECO:0007669"/>
    <property type="project" value="UniProtKB-UniRule"/>
</dbReference>
<comment type="similarity">
    <text evidence="1 8 9">Belongs to the universal ribosomal protein uS5 family.</text>
</comment>
<evidence type="ECO:0000313" key="13">
    <source>
        <dbReference type="Proteomes" id="UP000269591"/>
    </source>
</evidence>
<dbReference type="GO" id="GO:0042254">
    <property type="term" value="P:ribosome biogenesis"/>
    <property type="evidence" value="ECO:0007669"/>
    <property type="project" value="UniProtKB-ARBA"/>
</dbReference>
<dbReference type="Gene3D" id="3.30.230.10">
    <property type="match status" value="1"/>
</dbReference>
<evidence type="ECO:0000256" key="3">
    <source>
        <dbReference type="ARBA" id="ARBA00022884"/>
    </source>
</evidence>
<reference evidence="11" key="3">
    <citation type="journal article" date="2021" name="PeerJ">
        <title>Extensive microbial diversity within the chicken gut microbiome revealed by metagenomics and culture.</title>
        <authorList>
            <person name="Gilroy R."/>
            <person name="Ravi A."/>
            <person name="Getino M."/>
            <person name="Pursley I."/>
            <person name="Horton D.L."/>
            <person name="Alikhan N.F."/>
            <person name="Baker D."/>
            <person name="Gharbi K."/>
            <person name="Hall N."/>
            <person name="Watson M."/>
            <person name="Adriaenssens E.M."/>
            <person name="Foster-Nyarko E."/>
            <person name="Jarju S."/>
            <person name="Secka A."/>
            <person name="Antonio M."/>
            <person name="Oren A."/>
            <person name="Chaudhuri R.R."/>
            <person name="La Ragione R."/>
            <person name="Hildebrand F."/>
            <person name="Pallen M.J."/>
        </authorList>
    </citation>
    <scope>NUCLEOTIDE SEQUENCE</scope>
    <source>
        <strain evidence="11">ChiGjej6B6-11269</strain>
    </source>
</reference>
<keyword evidence="2 8" id="KW-0699">rRNA-binding</keyword>
<dbReference type="InterPro" id="IPR005324">
    <property type="entry name" value="Ribosomal_uS5_C"/>
</dbReference>
<evidence type="ECO:0000256" key="8">
    <source>
        <dbReference type="HAMAP-Rule" id="MF_01307"/>
    </source>
</evidence>
<evidence type="ECO:0000256" key="9">
    <source>
        <dbReference type="RuleBase" id="RU003823"/>
    </source>
</evidence>
<dbReference type="PROSITE" id="PS50881">
    <property type="entry name" value="S5_DSRBD"/>
    <property type="match status" value="1"/>
</dbReference>
<dbReference type="FunFam" id="3.30.230.10:FF:000002">
    <property type="entry name" value="30S ribosomal protein S5"/>
    <property type="match status" value="1"/>
</dbReference>
<dbReference type="NCBIfam" id="TIGR01021">
    <property type="entry name" value="rpsE_bact"/>
    <property type="match status" value="1"/>
</dbReference>
<dbReference type="EMBL" id="QIBX01000002">
    <property type="protein sequence ID" value="RNL41500.1"/>
    <property type="molecule type" value="Genomic_DNA"/>
</dbReference>
<reference evidence="11" key="4">
    <citation type="submission" date="2021-09" db="EMBL/GenBank/DDBJ databases">
        <authorList>
            <person name="Gilroy R."/>
        </authorList>
    </citation>
    <scope>NUCLEOTIDE SEQUENCE</scope>
    <source>
        <strain evidence="11">ChiGjej6B6-11269</strain>
    </source>
</reference>
<protein>
    <recommendedName>
        <fullName evidence="6 8">Small ribosomal subunit protein uS5</fullName>
    </recommendedName>
</protein>
<dbReference type="GO" id="GO:0015935">
    <property type="term" value="C:small ribosomal subunit"/>
    <property type="evidence" value="ECO:0007669"/>
    <property type="project" value="InterPro"/>
</dbReference>
<dbReference type="SUPFAM" id="SSF54768">
    <property type="entry name" value="dsRNA-binding domain-like"/>
    <property type="match status" value="1"/>
</dbReference>
<dbReference type="Gene3D" id="3.30.160.20">
    <property type="match status" value="1"/>
</dbReference>
<evidence type="ECO:0000259" key="10">
    <source>
        <dbReference type="PROSITE" id="PS50881"/>
    </source>
</evidence>
<feature type="domain" description="S5 DRBM" evidence="10">
    <location>
        <begin position="16"/>
        <end position="79"/>
    </location>
</feature>
<evidence type="ECO:0000313" key="11">
    <source>
        <dbReference type="EMBL" id="HJF64561.1"/>
    </source>
</evidence>
<dbReference type="Pfam" id="PF03719">
    <property type="entry name" value="Ribosomal_S5_C"/>
    <property type="match status" value="1"/>
</dbReference>
<accession>A0A3N0B3L0</accession>
<name>A0A3N0B3L0_9ACTN</name>
<keyword evidence="5 8" id="KW-0687">Ribonucleoprotein</keyword>
<dbReference type="InterPro" id="IPR014721">
    <property type="entry name" value="Ribsml_uS5_D2-typ_fold_subgr"/>
</dbReference>
<dbReference type="Proteomes" id="UP000786989">
    <property type="component" value="Unassembled WGS sequence"/>
</dbReference>
<organism evidence="12 13">
    <name type="scientific">Slackia equolifaciens</name>
    <dbReference type="NCBI Taxonomy" id="498718"/>
    <lineage>
        <taxon>Bacteria</taxon>
        <taxon>Bacillati</taxon>
        <taxon>Actinomycetota</taxon>
        <taxon>Coriobacteriia</taxon>
        <taxon>Eggerthellales</taxon>
        <taxon>Eggerthellaceae</taxon>
        <taxon>Slackia</taxon>
    </lineage>
</organism>
<keyword evidence="4 8" id="KW-0689">Ribosomal protein</keyword>
<dbReference type="OrthoDB" id="9809045at2"/>
<dbReference type="EMBL" id="DYWI01000006">
    <property type="protein sequence ID" value="HJF64561.1"/>
    <property type="molecule type" value="Genomic_DNA"/>
</dbReference>
<comment type="function">
    <text evidence="8">Located at the back of the 30S subunit body where it stabilizes the conformation of the head with respect to the body.</text>
</comment>
<dbReference type="FunFam" id="3.30.160.20:FF:000001">
    <property type="entry name" value="30S ribosomal protein S5"/>
    <property type="match status" value="1"/>
</dbReference>
<dbReference type="InterPro" id="IPR013810">
    <property type="entry name" value="Ribosomal_uS5_N"/>
</dbReference>
<keyword evidence="3 8" id="KW-0694">RNA-binding</keyword>
<evidence type="ECO:0000256" key="1">
    <source>
        <dbReference type="ARBA" id="ARBA00008945"/>
    </source>
</evidence>
<dbReference type="AlphaFoldDB" id="A0A3N0B3L0"/>
<proteinExistence type="inferred from homology"/>
<comment type="domain">
    <text evidence="8">The N-terminal domain interacts with the head of the 30S subunit; the C-terminal domain interacts with the body and contacts protein S4. The interaction surface between S4 and S5 is involved in control of translational fidelity.</text>
</comment>
<dbReference type="InterPro" id="IPR020568">
    <property type="entry name" value="Ribosomal_Su5_D2-typ_SF"/>
</dbReference>
<evidence type="ECO:0000256" key="4">
    <source>
        <dbReference type="ARBA" id="ARBA00022980"/>
    </source>
</evidence>
<dbReference type="GO" id="GO:0005737">
    <property type="term" value="C:cytoplasm"/>
    <property type="evidence" value="ECO:0007669"/>
    <property type="project" value="UniProtKB-ARBA"/>
</dbReference>
<dbReference type="SUPFAM" id="SSF54211">
    <property type="entry name" value="Ribosomal protein S5 domain 2-like"/>
    <property type="match status" value="1"/>
</dbReference>
<evidence type="ECO:0000313" key="12">
    <source>
        <dbReference type="EMBL" id="RNL41500.1"/>
    </source>
</evidence>
<comment type="subunit">
    <text evidence="7 8">Part of the 30S ribosomal subunit. Contacts proteins S4 and S8.</text>
</comment>
<dbReference type="Proteomes" id="UP000269591">
    <property type="component" value="Unassembled WGS sequence"/>
</dbReference>
<evidence type="ECO:0000256" key="2">
    <source>
        <dbReference type="ARBA" id="ARBA00022730"/>
    </source>
</evidence>
<evidence type="ECO:0000256" key="6">
    <source>
        <dbReference type="ARBA" id="ARBA00035255"/>
    </source>
</evidence>
<comment type="function">
    <text evidence="8">With S4 and S12 plays an important role in translational accuracy.</text>
</comment>
<keyword evidence="13" id="KW-1185">Reference proteome</keyword>